<evidence type="ECO:0000256" key="1">
    <source>
        <dbReference type="SAM" id="Phobius"/>
    </source>
</evidence>
<dbReference type="Proteomes" id="UP000037035">
    <property type="component" value="Unassembled WGS sequence"/>
</dbReference>
<evidence type="ECO:0000256" key="2">
    <source>
        <dbReference type="SAM" id="SignalP"/>
    </source>
</evidence>
<name>A0A0L6UG16_9BASI</name>
<dbReference type="VEuPathDB" id="FungiDB:VP01_636g7"/>
<feature type="signal peptide" evidence="2">
    <location>
        <begin position="1"/>
        <end position="25"/>
    </location>
</feature>
<keyword evidence="1" id="KW-0812">Transmembrane</keyword>
<keyword evidence="2" id="KW-0732">Signal</keyword>
<accession>A0A0L6UG16</accession>
<proteinExistence type="predicted"/>
<feature type="transmembrane region" description="Helical" evidence="1">
    <location>
        <begin position="41"/>
        <end position="67"/>
    </location>
</feature>
<organism evidence="3 4">
    <name type="scientific">Puccinia sorghi</name>
    <dbReference type="NCBI Taxonomy" id="27349"/>
    <lineage>
        <taxon>Eukaryota</taxon>
        <taxon>Fungi</taxon>
        <taxon>Dikarya</taxon>
        <taxon>Basidiomycota</taxon>
        <taxon>Pucciniomycotina</taxon>
        <taxon>Pucciniomycetes</taxon>
        <taxon>Pucciniales</taxon>
        <taxon>Pucciniaceae</taxon>
        <taxon>Puccinia</taxon>
    </lineage>
</organism>
<dbReference type="OrthoDB" id="2500638at2759"/>
<reference evidence="3 4" key="1">
    <citation type="submission" date="2015-08" db="EMBL/GenBank/DDBJ databases">
        <title>Next Generation Sequencing and Analysis of the Genome of Puccinia sorghi L Schw, the Causal Agent of Maize Common Rust.</title>
        <authorList>
            <person name="Rochi L."/>
            <person name="Burguener G."/>
            <person name="Darino M."/>
            <person name="Turjanski A."/>
            <person name="Kreff E."/>
            <person name="Dieguez M.J."/>
            <person name="Sacco F."/>
        </authorList>
    </citation>
    <scope>NUCLEOTIDE SEQUENCE [LARGE SCALE GENOMIC DNA]</scope>
    <source>
        <strain evidence="3 4">RO10H11247</strain>
    </source>
</reference>
<comment type="caution">
    <text evidence="3">The sequence shown here is derived from an EMBL/GenBank/DDBJ whole genome shotgun (WGS) entry which is preliminary data.</text>
</comment>
<gene>
    <name evidence="3" type="ORF">VP01_636g7</name>
</gene>
<sequence>MSGFIGFWWSGWSSFYALLLTPTHASRSNHGRIVRMYQSPLLMNTVCIGVPVLISLFFITIGVSMAASHCKVEEAYRTSLIQLRHLSEIWNPNDPNTLNNNRHLFDILQRLLARSDETLHIFHIGSTISVARVTRRISRMATGRATLLSYAATDSKLVTQLHTFAGDDELELKAESNPQVSQPSQPSRMMKSVSSLSLQRNLCCIVLSFSF</sequence>
<feature type="chain" id="PRO_5005567793" evidence="2">
    <location>
        <begin position="26"/>
        <end position="211"/>
    </location>
</feature>
<dbReference type="AlphaFoldDB" id="A0A0L6UG16"/>
<protein>
    <submittedName>
        <fullName evidence="3">Uncharacterized protein</fullName>
    </submittedName>
</protein>
<keyword evidence="4" id="KW-1185">Reference proteome</keyword>
<keyword evidence="1" id="KW-0472">Membrane</keyword>
<evidence type="ECO:0000313" key="3">
    <source>
        <dbReference type="EMBL" id="KNZ47483.1"/>
    </source>
</evidence>
<dbReference type="EMBL" id="LAVV01011685">
    <property type="protein sequence ID" value="KNZ47483.1"/>
    <property type="molecule type" value="Genomic_DNA"/>
</dbReference>
<evidence type="ECO:0000313" key="4">
    <source>
        <dbReference type="Proteomes" id="UP000037035"/>
    </source>
</evidence>
<keyword evidence="1" id="KW-1133">Transmembrane helix</keyword>